<dbReference type="EMBL" id="CP000453">
    <property type="protein sequence ID" value="ABI56143.1"/>
    <property type="molecule type" value="Genomic_DNA"/>
</dbReference>
<sequence length="444" mass="50402">MPAKTLDTSITDAATRRFLKNEPERATLWCERITGFHILKVKTGGSWRYRYQTADGKRRVATIGRYPAMKPQQAAEKALAWRNENVDALAVKAKRTRNALTEAQKAEQRTLRAYLEGPYARYQERKRSGAETLRLIRHNFTDWLDRDMATLDSADVKAWQAKREAEGRAYSTLQRAYGALKTALNRAAKHDDLLDANPLRDVHLEAPRFDEVDKQVKAEQTARRLLSDEEVTGLHEGLRAFADELRRQRRNSRAHGKPDLPDLDAVDYPHWFIPFCHVALYTGLRPGDLYALTWAELNPTFGRLNVIPQKTRHHRNPARVTMDLVPELLEVVRAWWAQQGKPDTGLVFPSPVTGLRMDKKAHLKAWRRVKRLGGLPDDLDFYTLRHNFISKLVAAGVPLLTVAQLVGHKSAGMIEQHYGDLCPTVAADALAVFSKSVTPKQEAV</sequence>
<evidence type="ECO:0000313" key="9">
    <source>
        <dbReference type="Proteomes" id="UP000001962"/>
    </source>
</evidence>
<name>Q0AAJ4_ALKEH</name>
<dbReference type="OrthoDB" id="5567253at2"/>
<dbReference type="PROSITE" id="PS51898">
    <property type="entry name" value="TYR_RECOMBINASE"/>
    <property type="match status" value="1"/>
</dbReference>
<dbReference type="AlphaFoldDB" id="Q0AAJ4"/>
<dbReference type="KEGG" id="aeh:Mlg_0789"/>
<dbReference type="SUPFAM" id="SSF56349">
    <property type="entry name" value="DNA breaking-rejoining enzymes"/>
    <property type="match status" value="1"/>
</dbReference>
<dbReference type="Gene3D" id="1.10.443.10">
    <property type="entry name" value="Intergrase catalytic core"/>
    <property type="match status" value="1"/>
</dbReference>
<dbReference type="HOGENOM" id="CLU_027562_17_7_6"/>
<evidence type="ECO:0000256" key="5">
    <source>
        <dbReference type="PROSITE-ProRule" id="PRU01248"/>
    </source>
</evidence>
<keyword evidence="3 5" id="KW-0238">DNA-binding</keyword>
<dbReference type="GO" id="GO:0003677">
    <property type="term" value="F:DNA binding"/>
    <property type="evidence" value="ECO:0007669"/>
    <property type="project" value="UniProtKB-UniRule"/>
</dbReference>
<dbReference type="InterPro" id="IPR011010">
    <property type="entry name" value="DNA_brk_join_enz"/>
</dbReference>
<organism evidence="8 9">
    <name type="scientific">Alkalilimnicola ehrlichii (strain ATCC BAA-1101 / DSM 17681 / MLHE-1)</name>
    <dbReference type="NCBI Taxonomy" id="187272"/>
    <lineage>
        <taxon>Bacteria</taxon>
        <taxon>Pseudomonadati</taxon>
        <taxon>Pseudomonadota</taxon>
        <taxon>Gammaproteobacteria</taxon>
        <taxon>Chromatiales</taxon>
        <taxon>Ectothiorhodospiraceae</taxon>
        <taxon>Alkalilimnicola</taxon>
    </lineage>
</organism>
<dbReference type="GO" id="GO:0015074">
    <property type="term" value="P:DNA integration"/>
    <property type="evidence" value="ECO:0007669"/>
    <property type="project" value="UniProtKB-KW"/>
</dbReference>
<accession>Q0AAJ4</accession>
<evidence type="ECO:0000256" key="2">
    <source>
        <dbReference type="ARBA" id="ARBA00022908"/>
    </source>
</evidence>
<dbReference type="Gene3D" id="3.30.160.390">
    <property type="entry name" value="Integrase, DNA-binding domain"/>
    <property type="match status" value="1"/>
</dbReference>
<dbReference type="Gene3D" id="1.10.150.130">
    <property type="match status" value="1"/>
</dbReference>
<dbReference type="RefSeq" id="WP_011628538.1">
    <property type="nucleotide sequence ID" value="NC_008340.1"/>
</dbReference>
<protein>
    <submittedName>
        <fullName evidence="8">Phage integrase family protein</fullName>
    </submittedName>
</protein>
<evidence type="ECO:0000256" key="3">
    <source>
        <dbReference type="ARBA" id="ARBA00023125"/>
    </source>
</evidence>
<feature type="domain" description="Tyr recombinase" evidence="6">
    <location>
        <begin position="250"/>
        <end position="431"/>
    </location>
</feature>
<evidence type="ECO:0000256" key="4">
    <source>
        <dbReference type="ARBA" id="ARBA00023172"/>
    </source>
</evidence>
<dbReference type="PANTHER" id="PTHR30349:SF64">
    <property type="entry name" value="PROPHAGE INTEGRASE INTD-RELATED"/>
    <property type="match status" value="1"/>
</dbReference>
<dbReference type="GO" id="GO:0006310">
    <property type="term" value="P:DNA recombination"/>
    <property type="evidence" value="ECO:0007669"/>
    <property type="project" value="UniProtKB-KW"/>
</dbReference>
<feature type="domain" description="Core-binding (CB)" evidence="7">
    <location>
        <begin position="113"/>
        <end position="188"/>
    </location>
</feature>
<dbReference type="PANTHER" id="PTHR30349">
    <property type="entry name" value="PHAGE INTEGRASE-RELATED"/>
    <property type="match status" value="1"/>
</dbReference>
<dbReference type="InterPro" id="IPR010998">
    <property type="entry name" value="Integrase_recombinase_N"/>
</dbReference>
<dbReference type="InterPro" id="IPR025166">
    <property type="entry name" value="Integrase_DNA_bind_dom"/>
</dbReference>
<dbReference type="InterPro" id="IPR002104">
    <property type="entry name" value="Integrase_catalytic"/>
</dbReference>
<dbReference type="InterPro" id="IPR038488">
    <property type="entry name" value="Integrase_DNA-bd_sf"/>
</dbReference>
<dbReference type="Proteomes" id="UP000001962">
    <property type="component" value="Chromosome"/>
</dbReference>
<dbReference type="Pfam" id="PF00589">
    <property type="entry name" value="Phage_integrase"/>
    <property type="match status" value="1"/>
</dbReference>
<dbReference type="Pfam" id="PF13356">
    <property type="entry name" value="Arm-DNA-bind_3"/>
    <property type="match status" value="1"/>
</dbReference>
<evidence type="ECO:0000313" key="8">
    <source>
        <dbReference type="EMBL" id="ABI56143.1"/>
    </source>
</evidence>
<dbReference type="InterPro" id="IPR044068">
    <property type="entry name" value="CB"/>
</dbReference>
<gene>
    <name evidence="8" type="ordered locus">Mlg_0789</name>
</gene>
<reference evidence="9" key="1">
    <citation type="submission" date="2006-08" db="EMBL/GenBank/DDBJ databases">
        <title>Complete sequence of Alkalilimnicola ehrilichei MLHE-1.</title>
        <authorList>
            <person name="Copeland A."/>
            <person name="Lucas S."/>
            <person name="Lapidus A."/>
            <person name="Barry K."/>
            <person name="Detter J.C."/>
            <person name="Glavina del Rio T."/>
            <person name="Hammon N."/>
            <person name="Israni S."/>
            <person name="Dalin E."/>
            <person name="Tice H."/>
            <person name="Pitluck S."/>
            <person name="Sims D."/>
            <person name="Brettin T."/>
            <person name="Bruce D."/>
            <person name="Han C."/>
            <person name="Tapia R."/>
            <person name="Gilna P."/>
            <person name="Schmutz J."/>
            <person name="Larimer F."/>
            <person name="Land M."/>
            <person name="Hauser L."/>
            <person name="Kyrpides N."/>
            <person name="Mikhailova N."/>
            <person name="Oremland R.S."/>
            <person name="Hoeft S.E."/>
            <person name="Switzer-Blum J."/>
            <person name="Kulp T."/>
            <person name="King G."/>
            <person name="Tabita R."/>
            <person name="Witte B."/>
            <person name="Santini J.M."/>
            <person name="Basu P."/>
            <person name="Hollibaugh J.T."/>
            <person name="Xie G."/>
            <person name="Stolz J.F."/>
            <person name="Richardson P."/>
        </authorList>
    </citation>
    <scope>NUCLEOTIDE SEQUENCE [LARGE SCALE GENOMIC DNA]</scope>
    <source>
        <strain evidence="9">ATCC BAA-1101 / DSM 17681 / MLHE-1</strain>
    </source>
</reference>
<evidence type="ECO:0000256" key="1">
    <source>
        <dbReference type="ARBA" id="ARBA00008857"/>
    </source>
</evidence>
<keyword evidence="2" id="KW-0229">DNA integration</keyword>
<evidence type="ECO:0000259" key="6">
    <source>
        <dbReference type="PROSITE" id="PS51898"/>
    </source>
</evidence>
<evidence type="ECO:0000259" key="7">
    <source>
        <dbReference type="PROSITE" id="PS51900"/>
    </source>
</evidence>
<dbReference type="InterPro" id="IPR050090">
    <property type="entry name" value="Tyrosine_recombinase_XerCD"/>
</dbReference>
<comment type="similarity">
    <text evidence="1">Belongs to the 'phage' integrase family.</text>
</comment>
<dbReference type="eggNOG" id="COG0582">
    <property type="taxonomic scope" value="Bacteria"/>
</dbReference>
<dbReference type="PROSITE" id="PS51900">
    <property type="entry name" value="CB"/>
    <property type="match status" value="1"/>
</dbReference>
<dbReference type="InterPro" id="IPR013762">
    <property type="entry name" value="Integrase-like_cat_sf"/>
</dbReference>
<proteinExistence type="inferred from homology"/>
<keyword evidence="4" id="KW-0233">DNA recombination</keyword>
<keyword evidence="9" id="KW-1185">Reference proteome</keyword>